<organism evidence="3 4">
    <name type="scientific">Folsomia candida</name>
    <name type="common">Springtail</name>
    <dbReference type="NCBI Taxonomy" id="158441"/>
    <lineage>
        <taxon>Eukaryota</taxon>
        <taxon>Metazoa</taxon>
        <taxon>Ecdysozoa</taxon>
        <taxon>Arthropoda</taxon>
        <taxon>Hexapoda</taxon>
        <taxon>Collembola</taxon>
        <taxon>Entomobryomorpha</taxon>
        <taxon>Isotomoidea</taxon>
        <taxon>Isotomidae</taxon>
        <taxon>Proisotominae</taxon>
        <taxon>Folsomia</taxon>
    </lineage>
</organism>
<accession>A0A226D557</accession>
<feature type="domain" description="FAD-binding PCMH-type" evidence="2">
    <location>
        <begin position="89"/>
        <end position="205"/>
    </location>
</feature>
<dbReference type="GO" id="GO:0016491">
    <property type="term" value="F:oxidoreductase activity"/>
    <property type="evidence" value="ECO:0007669"/>
    <property type="project" value="InterPro"/>
</dbReference>
<dbReference type="PANTHER" id="PTHR11908">
    <property type="entry name" value="XANTHINE DEHYDROGENASE"/>
    <property type="match status" value="1"/>
</dbReference>
<dbReference type="GO" id="GO:0071949">
    <property type="term" value="F:FAD binding"/>
    <property type="evidence" value="ECO:0007669"/>
    <property type="project" value="InterPro"/>
</dbReference>
<dbReference type="AlphaFoldDB" id="A0A226D557"/>
<keyword evidence="4" id="KW-1185">Reference proteome</keyword>
<dbReference type="EMBL" id="LNIX01000036">
    <property type="protein sequence ID" value="OXA39877.1"/>
    <property type="molecule type" value="Genomic_DNA"/>
</dbReference>
<dbReference type="InterPro" id="IPR016166">
    <property type="entry name" value="FAD-bd_PCMH"/>
</dbReference>
<dbReference type="Pfam" id="PF00941">
    <property type="entry name" value="FAD_binding_5"/>
    <property type="match status" value="1"/>
</dbReference>
<evidence type="ECO:0000313" key="4">
    <source>
        <dbReference type="Proteomes" id="UP000198287"/>
    </source>
</evidence>
<gene>
    <name evidence="3" type="ORF">Fcan01_25332</name>
</gene>
<dbReference type="PANTHER" id="PTHR11908:SF132">
    <property type="entry name" value="ALDEHYDE OXIDASE 1-RELATED"/>
    <property type="match status" value="1"/>
</dbReference>
<dbReference type="Proteomes" id="UP000198287">
    <property type="component" value="Unassembled WGS sequence"/>
</dbReference>
<keyword evidence="1" id="KW-0500">Molybdenum</keyword>
<dbReference type="InterPro" id="IPR016208">
    <property type="entry name" value="Ald_Oxase/xanthine_DH-like"/>
</dbReference>
<evidence type="ECO:0000259" key="2">
    <source>
        <dbReference type="PROSITE" id="PS51387"/>
    </source>
</evidence>
<dbReference type="InterPro" id="IPR002346">
    <property type="entry name" value="Mopterin_DH_FAD-bd"/>
</dbReference>
<dbReference type="PROSITE" id="PS51387">
    <property type="entry name" value="FAD_PCMH"/>
    <property type="match status" value="1"/>
</dbReference>
<comment type="caution">
    <text evidence="3">The sequence shown here is derived from an EMBL/GenBank/DDBJ whole genome shotgun (WGS) entry which is preliminary data.</text>
</comment>
<dbReference type="OrthoDB" id="8300278at2759"/>
<evidence type="ECO:0000256" key="1">
    <source>
        <dbReference type="ARBA" id="ARBA00022505"/>
    </source>
</evidence>
<evidence type="ECO:0000313" key="3">
    <source>
        <dbReference type="EMBL" id="OXA39877.1"/>
    </source>
</evidence>
<sequence length="205" mass="22471">MVLTEIFAAVPVIAQSWMKSMATDAPDELKMDDGTVSCIPASDCHVSKHSPSTIGSDKNGNGERWCGVLNTCYKTNGVIKDDDPRVHMKLSRSDEWVQPKNIADFFTVIRTTLEKGKMYRLIAGNTGSGVYPPANAQTTIDITALPLYKCSIEGDTLKLGGCIPLAKMIDFLRTLDSDQFAYAEPIAKHLSRVANTPIRNVLYSL</sequence>
<proteinExistence type="predicted"/>
<dbReference type="STRING" id="158441.A0A226D557"/>
<dbReference type="InterPro" id="IPR036318">
    <property type="entry name" value="FAD-bd_PCMH-like_sf"/>
</dbReference>
<dbReference type="GO" id="GO:0005506">
    <property type="term" value="F:iron ion binding"/>
    <property type="evidence" value="ECO:0007669"/>
    <property type="project" value="InterPro"/>
</dbReference>
<dbReference type="SUPFAM" id="SSF56176">
    <property type="entry name" value="FAD-binding/transporter-associated domain-like"/>
    <property type="match status" value="1"/>
</dbReference>
<name>A0A226D557_FOLCA</name>
<protein>
    <submittedName>
        <fullName evidence="3">Putative aldehyde oxidase 3</fullName>
    </submittedName>
</protein>
<reference evidence="3 4" key="1">
    <citation type="submission" date="2015-12" db="EMBL/GenBank/DDBJ databases">
        <title>The genome of Folsomia candida.</title>
        <authorList>
            <person name="Faddeeva A."/>
            <person name="Derks M.F."/>
            <person name="Anvar Y."/>
            <person name="Smit S."/>
            <person name="Van Straalen N."/>
            <person name="Roelofs D."/>
        </authorList>
    </citation>
    <scope>NUCLEOTIDE SEQUENCE [LARGE SCALE GENOMIC DNA]</scope>
    <source>
        <strain evidence="3 4">VU population</strain>
        <tissue evidence="3">Whole body</tissue>
    </source>
</reference>